<reference evidence="1" key="1">
    <citation type="journal article" date="2014" name="Nat. Commun.">
        <title>The tobacco genome sequence and its comparison with those of tomato and potato.</title>
        <authorList>
            <person name="Sierro N."/>
            <person name="Battey J.N."/>
            <person name="Ouadi S."/>
            <person name="Bakaher N."/>
            <person name="Bovet L."/>
            <person name="Willig A."/>
            <person name="Goepfert S."/>
            <person name="Peitsch M.C."/>
            <person name="Ivanov N.V."/>
        </authorList>
    </citation>
    <scope>NUCLEOTIDE SEQUENCE [LARGE SCALE GENOMIC DNA]</scope>
</reference>
<dbReference type="Proteomes" id="UP000790787">
    <property type="component" value="Chromosome 17"/>
</dbReference>
<protein>
    <submittedName>
        <fullName evidence="2">Uncharacterized protein LOC142171467</fullName>
    </submittedName>
</protein>
<dbReference type="RefSeq" id="XP_075089927.1">
    <property type="nucleotide sequence ID" value="XM_075233826.1"/>
</dbReference>
<name>A0AC58SY77_TOBAC</name>
<keyword evidence="1" id="KW-1185">Reference proteome</keyword>
<accession>A0AC58SY77</accession>
<reference evidence="2" key="2">
    <citation type="submission" date="2025-08" db="UniProtKB">
        <authorList>
            <consortium name="RefSeq"/>
        </authorList>
    </citation>
    <scope>IDENTIFICATION</scope>
    <source>
        <tissue evidence="2">Leaf</tissue>
    </source>
</reference>
<evidence type="ECO:0000313" key="2">
    <source>
        <dbReference type="RefSeq" id="XP_075089927.1"/>
    </source>
</evidence>
<proteinExistence type="predicted"/>
<gene>
    <name evidence="2" type="primary">LOC142171467</name>
</gene>
<evidence type="ECO:0000313" key="1">
    <source>
        <dbReference type="Proteomes" id="UP000790787"/>
    </source>
</evidence>
<organism evidence="1 2">
    <name type="scientific">Nicotiana tabacum</name>
    <name type="common">Common tobacco</name>
    <dbReference type="NCBI Taxonomy" id="4097"/>
    <lineage>
        <taxon>Eukaryota</taxon>
        <taxon>Viridiplantae</taxon>
        <taxon>Streptophyta</taxon>
        <taxon>Embryophyta</taxon>
        <taxon>Tracheophyta</taxon>
        <taxon>Spermatophyta</taxon>
        <taxon>Magnoliopsida</taxon>
        <taxon>eudicotyledons</taxon>
        <taxon>Gunneridae</taxon>
        <taxon>Pentapetalae</taxon>
        <taxon>asterids</taxon>
        <taxon>lamiids</taxon>
        <taxon>Solanales</taxon>
        <taxon>Solanaceae</taxon>
        <taxon>Nicotianoideae</taxon>
        <taxon>Nicotianeae</taxon>
        <taxon>Nicotiana</taxon>
    </lineage>
</organism>
<sequence length="163" mass="18180">MQLKIGGDFNGHIVATSGGYDGVHGGFDFGVRNGGGTSLLDCDKAFYLVIANSYFPNKEEHLVTFQSSLAKTQIGYLLLRKCDRSLCIDYKVIPSENLTSRHRLLVMDLEIVRKRKKRVVYGQSRIRWGALTNDKVQEMGRWLWESGEAVGTRSISGPHDSGV</sequence>